<reference evidence="1" key="1">
    <citation type="journal article" date="2020" name="Stud. Mycol.">
        <title>101 Dothideomycetes genomes: a test case for predicting lifestyles and emergence of pathogens.</title>
        <authorList>
            <person name="Haridas S."/>
            <person name="Albert R."/>
            <person name="Binder M."/>
            <person name="Bloem J."/>
            <person name="Labutti K."/>
            <person name="Salamov A."/>
            <person name="Andreopoulos B."/>
            <person name="Baker S."/>
            <person name="Barry K."/>
            <person name="Bills G."/>
            <person name="Bluhm B."/>
            <person name="Cannon C."/>
            <person name="Castanera R."/>
            <person name="Culley D."/>
            <person name="Daum C."/>
            <person name="Ezra D."/>
            <person name="Gonzalez J."/>
            <person name="Henrissat B."/>
            <person name="Kuo A."/>
            <person name="Liang C."/>
            <person name="Lipzen A."/>
            <person name="Lutzoni F."/>
            <person name="Magnuson J."/>
            <person name="Mondo S."/>
            <person name="Nolan M."/>
            <person name="Ohm R."/>
            <person name="Pangilinan J."/>
            <person name="Park H.-J."/>
            <person name="Ramirez L."/>
            <person name="Alfaro M."/>
            <person name="Sun H."/>
            <person name="Tritt A."/>
            <person name="Yoshinaga Y."/>
            <person name="Zwiers L.-H."/>
            <person name="Turgeon B."/>
            <person name="Goodwin S."/>
            <person name="Spatafora J."/>
            <person name="Crous P."/>
            <person name="Grigoriev I."/>
        </authorList>
    </citation>
    <scope>NUCLEOTIDE SEQUENCE</scope>
    <source>
        <strain evidence="1">CBS 279.74</strain>
    </source>
</reference>
<sequence>MPRTNAAVPSPENPSTLPSRFAIRKLVPEHSPWAAAILLHSNLFHSPVWPILYPENLTARLHQGMSSVSYLVDHQIDSGLSYGVFDTAYTLKRSESAKTGGGGRGALYWDASEAGVQESQGRDKEGERLLAQMDFPLVSVVLSYDSVHPLDMDKMGPLMATLPHFGLFYHCLDEADRRDPASWKARAPNEVLFRNATSTRHDYEEHHLMSGTARWLMREAALKGFRGIQIECLHDKVTRVWSNPEEPFKGTIVSQVDMSSKVDDEGKKIFEPATQVGSKVYVDLKPGE</sequence>
<proteinExistence type="predicted"/>
<accession>A0A6G1KPV7</accession>
<organism evidence="1 2">
    <name type="scientific">Pleomassaria siparia CBS 279.74</name>
    <dbReference type="NCBI Taxonomy" id="1314801"/>
    <lineage>
        <taxon>Eukaryota</taxon>
        <taxon>Fungi</taxon>
        <taxon>Dikarya</taxon>
        <taxon>Ascomycota</taxon>
        <taxon>Pezizomycotina</taxon>
        <taxon>Dothideomycetes</taxon>
        <taxon>Pleosporomycetidae</taxon>
        <taxon>Pleosporales</taxon>
        <taxon>Pleomassariaceae</taxon>
        <taxon>Pleomassaria</taxon>
    </lineage>
</organism>
<dbReference type="EMBL" id="MU005764">
    <property type="protein sequence ID" value="KAF2714512.1"/>
    <property type="molecule type" value="Genomic_DNA"/>
</dbReference>
<evidence type="ECO:0000313" key="2">
    <source>
        <dbReference type="Proteomes" id="UP000799428"/>
    </source>
</evidence>
<dbReference type="AlphaFoldDB" id="A0A6G1KPV7"/>
<name>A0A6G1KPV7_9PLEO</name>
<protein>
    <submittedName>
        <fullName evidence="1">Uncharacterized protein</fullName>
    </submittedName>
</protein>
<dbReference type="Proteomes" id="UP000799428">
    <property type="component" value="Unassembled WGS sequence"/>
</dbReference>
<evidence type="ECO:0000313" key="1">
    <source>
        <dbReference type="EMBL" id="KAF2714512.1"/>
    </source>
</evidence>
<gene>
    <name evidence="1" type="ORF">K504DRAFT_486404</name>
</gene>
<dbReference type="OrthoDB" id="5169850at2759"/>
<keyword evidence="2" id="KW-1185">Reference proteome</keyword>